<dbReference type="HOGENOM" id="CLU_1179923_0_0_1"/>
<dbReference type="Proteomes" id="UP000001631">
    <property type="component" value="Unassembled WGS sequence"/>
</dbReference>
<sequence length="235" mass="26406">MDKKSTGMSSSWVRLRSKEEGYTVRLYREKQGLFDVKLVQPSNIVVVSVSVLLPLCRPVREIYLFFVYFVRQVTLSRKDNATHKPCGVAGSQRPHGHARDDETRWKDRNTAKGAGGEAESNRRLTEEAMLQLACVEVGEKSVVAVASGAESRVRLCAKKRAEPSSAATPFWALEERQPGAELVGFHILKPHNLGLKNASTQEREKQDWGRMPGHQTCSLLSYYICARQETRSSEE</sequence>
<protein>
    <submittedName>
        <fullName evidence="2">Uncharacterized protein</fullName>
    </submittedName>
</protein>
<organism evidence="2 3">
    <name type="scientific">Ajellomyces capsulatus (strain G186AR / H82 / ATCC MYA-2454 / RMSCC 2432)</name>
    <name type="common">Darling's disease fungus</name>
    <name type="synonym">Histoplasma capsulatum</name>
    <dbReference type="NCBI Taxonomy" id="447093"/>
    <lineage>
        <taxon>Eukaryota</taxon>
        <taxon>Fungi</taxon>
        <taxon>Dikarya</taxon>
        <taxon>Ascomycota</taxon>
        <taxon>Pezizomycotina</taxon>
        <taxon>Eurotiomycetes</taxon>
        <taxon>Eurotiomycetidae</taxon>
        <taxon>Onygenales</taxon>
        <taxon>Ajellomycetaceae</taxon>
        <taxon>Histoplasma</taxon>
    </lineage>
</organism>
<proteinExistence type="predicted"/>
<dbReference type="InParanoid" id="C0NVL2"/>
<keyword evidence="3" id="KW-1185">Reference proteome</keyword>
<feature type="region of interest" description="Disordered" evidence="1">
    <location>
        <begin position="84"/>
        <end position="122"/>
    </location>
</feature>
<dbReference type="RefSeq" id="XP_045285032.1">
    <property type="nucleotide sequence ID" value="XM_045434241.1"/>
</dbReference>
<feature type="compositionally biased region" description="Basic and acidic residues" evidence="1">
    <location>
        <begin position="97"/>
        <end position="110"/>
    </location>
</feature>
<reference evidence="2" key="1">
    <citation type="submission" date="2009-02" db="EMBL/GenBank/DDBJ databases">
        <title>The Genome Sequence of Ajellomyces capsulatus strain G186AR.</title>
        <authorList>
            <consortium name="The Broad Institute Genome Sequencing Platform"/>
            <person name="Champion M."/>
            <person name="Cuomo C."/>
            <person name="Ma L.-J."/>
            <person name="Henn M.R."/>
            <person name="Sil A."/>
            <person name="Goldman B."/>
            <person name="Young S.K."/>
            <person name="Kodira C.D."/>
            <person name="Zeng Q."/>
            <person name="Koehrsen M."/>
            <person name="Alvarado L."/>
            <person name="Berlin A."/>
            <person name="Borenstein D."/>
            <person name="Chen Z."/>
            <person name="Engels R."/>
            <person name="Freedman E."/>
            <person name="Gellesch M."/>
            <person name="Goldberg J."/>
            <person name="Griggs A."/>
            <person name="Gujja S."/>
            <person name="Heiman D."/>
            <person name="Hepburn T."/>
            <person name="Howarth C."/>
            <person name="Jen D."/>
            <person name="Larson L."/>
            <person name="Lewis B."/>
            <person name="Mehta T."/>
            <person name="Park D."/>
            <person name="Pearson M."/>
            <person name="Roberts A."/>
            <person name="Saif S."/>
            <person name="Shea T."/>
            <person name="Shenoy N."/>
            <person name="Sisk P."/>
            <person name="Stolte C."/>
            <person name="Sykes S."/>
            <person name="Walk T."/>
            <person name="White J."/>
            <person name="Yandava C."/>
            <person name="Klein B."/>
            <person name="McEwen J.G."/>
            <person name="Puccia R."/>
            <person name="Goldman G.H."/>
            <person name="Felipe M.S."/>
            <person name="Nino-Vega G."/>
            <person name="San-Blas G."/>
            <person name="Taylor J."/>
            <person name="Mendoza L."/>
            <person name="Galagan J."/>
            <person name="Nusbaum C."/>
            <person name="Birren B."/>
        </authorList>
    </citation>
    <scope>NUCLEOTIDE SEQUENCE</scope>
    <source>
        <strain evidence="2">G186AR</strain>
    </source>
</reference>
<name>C0NVL2_AJECG</name>
<evidence type="ECO:0000256" key="1">
    <source>
        <dbReference type="SAM" id="MobiDB-lite"/>
    </source>
</evidence>
<dbReference type="AlphaFoldDB" id="C0NVL2"/>
<dbReference type="EMBL" id="GG663373">
    <property type="protein sequence ID" value="EEH04551.1"/>
    <property type="molecule type" value="Genomic_DNA"/>
</dbReference>
<evidence type="ECO:0000313" key="2">
    <source>
        <dbReference type="EMBL" id="EEH04551.1"/>
    </source>
</evidence>
<dbReference type="GeneID" id="69040208"/>
<gene>
    <name evidence="2" type="ORF">HCBG_07192</name>
</gene>
<evidence type="ECO:0000313" key="3">
    <source>
        <dbReference type="Proteomes" id="UP000001631"/>
    </source>
</evidence>
<accession>C0NVL2</accession>